<dbReference type="EMBL" id="PQXM01000005">
    <property type="protein sequence ID" value="TGO80546.1"/>
    <property type="molecule type" value="Genomic_DNA"/>
</dbReference>
<proteinExistence type="predicted"/>
<protein>
    <submittedName>
        <fullName evidence="1">Uncharacterized protein</fullName>
    </submittedName>
</protein>
<organism evidence="1 2">
    <name type="scientific">Botrytis elliptica</name>
    <dbReference type="NCBI Taxonomy" id="278938"/>
    <lineage>
        <taxon>Eukaryota</taxon>
        <taxon>Fungi</taxon>
        <taxon>Dikarya</taxon>
        <taxon>Ascomycota</taxon>
        <taxon>Pezizomycotina</taxon>
        <taxon>Leotiomycetes</taxon>
        <taxon>Helotiales</taxon>
        <taxon>Sclerotiniaceae</taxon>
        <taxon>Botrytis</taxon>
    </lineage>
</organism>
<evidence type="ECO:0000313" key="1">
    <source>
        <dbReference type="EMBL" id="TGO80546.1"/>
    </source>
</evidence>
<comment type="caution">
    <text evidence="1">The sequence shown here is derived from an EMBL/GenBank/DDBJ whole genome shotgun (WGS) entry which is preliminary data.</text>
</comment>
<keyword evidence="2" id="KW-1185">Reference proteome</keyword>
<dbReference type="AlphaFoldDB" id="A0A4Z1K4U0"/>
<dbReference type="Proteomes" id="UP000297229">
    <property type="component" value="Unassembled WGS sequence"/>
</dbReference>
<name>A0A4Z1K4U0_9HELO</name>
<accession>A0A4Z1K4U0</accession>
<sequence>MLFGMYQDLNSNRDSANRHLRSTSRSSVYRNSTMTKVTIRFTQVDDPSPPAILDSQESWDTQRDLPFVHPDDGPAEILWNFVAQLIAEKHECSATSVLIHSIAVTYWVGRLGMAECRFVDAGALGLKLKELGGGASMVEVLHVVYGIAGS</sequence>
<gene>
    <name evidence="1" type="ORF">BELL_0005g00290</name>
</gene>
<evidence type="ECO:0000313" key="2">
    <source>
        <dbReference type="Proteomes" id="UP000297229"/>
    </source>
</evidence>
<reference evidence="1 2" key="1">
    <citation type="submission" date="2017-12" db="EMBL/GenBank/DDBJ databases">
        <title>Comparative genomics of Botrytis spp.</title>
        <authorList>
            <person name="Valero-Jimenez C.A."/>
            <person name="Tapia P."/>
            <person name="Veloso J."/>
            <person name="Silva-Moreno E."/>
            <person name="Staats M."/>
            <person name="Valdes J.H."/>
            <person name="Van Kan J.A.L."/>
        </authorList>
    </citation>
    <scope>NUCLEOTIDE SEQUENCE [LARGE SCALE GENOMIC DNA]</scope>
    <source>
        <strain evidence="1 2">Be9601</strain>
    </source>
</reference>